<keyword evidence="2" id="KW-1185">Reference proteome</keyword>
<dbReference type="Proteomes" id="UP001480595">
    <property type="component" value="Unassembled WGS sequence"/>
</dbReference>
<sequence length="212" mass="22330">MKRRDWGSSSRDMILSLLDTGCCGDGCCPSGFVCNVADYSCLKYTSIVQSPIVSSSLAPSSTTSSKKAPPSATASITALVLGQIHCNDESDFPGHGAVQGSNVRLGSQQACMNTALVEDEMYDGKAPITYSANISNVPYYFTISWVSGCKTTVGKASPAEPLNQTSQDTPGHNLVCTDLLYDNWSNCTGNGGLGGYVDAGCLRYNFTPTTNS</sequence>
<name>A0ABR1W2S2_9PEZI</name>
<dbReference type="RefSeq" id="XP_066719402.1">
    <property type="nucleotide sequence ID" value="XM_066855124.1"/>
</dbReference>
<comment type="caution">
    <text evidence="1">The sequence shown here is derived from an EMBL/GenBank/DDBJ whole genome shotgun (WGS) entry which is preliminary data.</text>
</comment>
<protein>
    <submittedName>
        <fullName evidence="1">Uncharacterized protein</fullName>
    </submittedName>
</protein>
<organism evidence="1 2">
    <name type="scientific">Apiospora phragmitis</name>
    <dbReference type="NCBI Taxonomy" id="2905665"/>
    <lineage>
        <taxon>Eukaryota</taxon>
        <taxon>Fungi</taxon>
        <taxon>Dikarya</taxon>
        <taxon>Ascomycota</taxon>
        <taxon>Pezizomycotina</taxon>
        <taxon>Sordariomycetes</taxon>
        <taxon>Xylariomycetidae</taxon>
        <taxon>Amphisphaeriales</taxon>
        <taxon>Apiosporaceae</taxon>
        <taxon>Apiospora</taxon>
    </lineage>
</organism>
<evidence type="ECO:0000313" key="2">
    <source>
        <dbReference type="Proteomes" id="UP001480595"/>
    </source>
</evidence>
<dbReference type="EMBL" id="JAQQWL010000004">
    <property type="protein sequence ID" value="KAK8076443.1"/>
    <property type="molecule type" value="Genomic_DNA"/>
</dbReference>
<reference evidence="1 2" key="1">
    <citation type="submission" date="2023-01" db="EMBL/GenBank/DDBJ databases">
        <title>Analysis of 21 Apiospora genomes using comparative genomics revels a genus with tremendous synthesis potential of carbohydrate active enzymes and secondary metabolites.</title>
        <authorList>
            <person name="Sorensen T."/>
        </authorList>
    </citation>
    <scope>NUCLEOTIDE SEQUENCE [LARGE SCALE GENOMIC DNA]</scope>
    <source>
        <strain evidence="1 2">CBS 135458</strain>
    </source>
</reference>
<dbReference type="GeneID" id="92088187"/>
<gene>
    <name evidence="1" type="ORF">PG994_003715</name>
</gene>
<proteinExistence type="predicted"/>
<accession>A0ABR1W2S2</accession>
<evidence type="ECO:0000313" key="1">
    <source>
        <dbReference type="EMBL" id="KAK8076443.1"/>
    </source>
</evidence>